<reference evidence="2 3" key="1">
    <citation type="submission" date="2022-10" db="EMBL/GenBank/DDBJ databases">
        <title>Draft genome assembly of moderately radiation resistant bacterium Metabacillus halosaccharovorans.</title>
        <authorList>
            <person name="Pal S."/>
            <person name="Gopinathan A."/>
        </authorList>
    </citation>
    <scope>NUCLEOTIDE SEQUENCE [LARGE SCALE GENOMIC DNA]</scope>
    <source>
        <strain evidence="2 3">VITHBRA001</strain>
    </source>
</reference>
<feature type="compositionally biased region" description="Basic and acidic residues" evidence="1">
    <location>
        <begin position="66"/>
        <end position="77"/>
    </location>
</feature>
<organism evidence="2 3">
    <name type="scientific">Metabacillus halosaccharovorans</name>
    <dbReference type="NCBI Taxonomy" id="930124"/>
    <lineage>
        <taxon>Bacteria</taxon>
        <taxon>Bacillati</taxon>
        <taxon>Bacillota</taxon>
        <taxon>Bacilli</taxon>
        <taxon>Bacillales</taxon>
        <taxon>Bacillaceae</taxon>
        <taxon>Metabacillus</taxon>
    </lineage>
</organism>
<sequence length="93" mass="10736">MSNDKLNLQDISQTMMQLFVQDVLSKNNISDESKKKLTDDQKEQLKKVVADLQAQVNEFVKGAQAKKEEPEKVEEAPKNMTLRDMLKNKKKDK</sequence>
<name>A0ABT3DP04_9BACI</name>
<evidence type="ECO:0000313" key="3">
    <source>
        <dbReference type="Proteomes" id="UP001526147"/>
    </source>
</evidence>
<dbReference type="Proteomes" id="UP001526147">
    <property type="component" value="Unassembled WGS sequence"/>
</dbReference>
<accession>A0ABT3DP04</accession>
<dbReference type="EMBL" id="JAOYEY010000051">
    <property type="protein sequence ID" value="MCV9888795.1"/>
    <property type="molecule type" value="Genomic_DNA"/>
</dbReference>
<protein>
    <recommendedName>
        <fullName evidence="4">Spore coat protein</fullName>
    </recommendedName>
</protein>
<keyword evidence="3" id="KW-1185">Reference proteome</keyword>
<evidence type="ECO:0008006" key="4">
    <source>
        <dbReference type="Google" id="ProtNLM"/>
    </source>
</evidence>
<dbReference type="RefSeq" id="WP_216772256.1">
    <property type="nucleotide sequence ID" value="NZ_JAOYEY010000051.1"/>
</dbReference>
<feature type="region of interest" description="Disordered" evidence="1">
    <location>
        <begin position="66"/>
        <end position="93"/>
    </location>
</feature>
<proteinExistence type="predicted"/>
<gene>
    <name evidence="2" type="ORF">OIH86_24375</name>
</gene>
<evidence type="ECO:0000256" key="1">
    <source>
        <dbReference type="SAM" id="MobiDB-lite"/>
    </source>
</evidence>
<comment type="caution">
    <text evidence="2">The sequence shown here is derived from an EMBL/GenBank/DDBJ whole genome shotgun (WGS) entry which is preliminary data.</text>
</comment>
<evidence type="ECO:0000313" key="2">
    <source>
        <dbReference type="EMBL" id="MCV9888795.1"/>
    </source>
</evidence>